<name>A0A1H9R8C7_9ACTN</name>
<dbReference type="Gene3D" id="1.20.910.10">
    <property type="entry name" value="Heme oxygenase-like"/>
    <property type="match status" value="1"/>
</dbReference>
<proteinExistence type="predicted"/>
<dbReference type="RefSeq" id="WP_074999622.1">
    <property type="nucleotide sequence ID" value="NZ_FOGO01000003.1"/>
</dbReference>
<dbReference type="Proteomes" id="UP000182841">
    <property type="component" value="Unassembled WGS sequence"/>
</dbReference>
<dbReference type="EMBL" id="FOGO01000003">
    <property type="protein sequence ID" value="SER68972.1"/>
    <property type="molecule type" value="Genomic_DNA"/>
</dbReference>
<keyword evidence="2" id="KW-1185">Reference proteome</keyword>
<gene>
    <name evidence="1" type="ORF">SAMN05421870_103376</name>
</gene>
<dbReference type="InterPro" id="IPR016084">
    <property type="entry name" value="Haem_Oase-like_multi-hlx"/>
</dbReference>
<accession>A0A1H9R8C7</accession>
<dbReference type="AlphaFoldDB" id="A0A1H9R8C7"/>
<dbReference type="SUPFAM" id="SSF48613">
    <property type="entry name" value="Heme oxygenase-like"/>
    <property type="match status" value="1"/>
</dbReference>
<organism evidence="1 2">
    <name type="scientific">Streptomyces qinglanensis</name>
    <dbReference type="NCBI Taxonomy" id="943816"/>
    <lineage>
        <taxon>Bacteria</taxon>
        <taxon>Bacillati</taxon>
        <taxon>Actinomycetota</taxon>
        <taxon>Actinomycetes</taxon>
        <taxon>Kitasatosporales</taxon>
        <taxon>Streptomycetaceae</taxon>
        <taxon>Streptomyces</taxon>
    </lineage>
</organism>
<protein>
    <submittedName>
        <fullName evidence="1">Uncharacterized protein</fullName>
    </submittedName>
</protein>
<sequence length="223" mass="24432">MTQHTTTAARSAQDLADEIGRLRRTAPVGNALLETAERGELTDEHLRRLIGTEAQCHTAELAAYGTMLARFPHRPAADLYLRLGRLVHDAEPKLESCARAFSLTPDQLVRWPSERAAYAFDGALSYAALHGGQAAGALAMYADMQVYFSGCSRLVAHLRAEGTKVPEEFLAYYEDDADDELCRLALDVVQDGLERGDDPEEAVFHARLVEEGIGDFWRAAAAA</sequence>
<evidence type="ECO:0000313" key="1">
    <source>
        <dbReference type="EMBL" id="SER68972.1"/>
    </source>
</evidence>
<dbReference type="OrthoDB" id="3687180at2"/>
<reference evidence="2" key="1">
    <citation type="submission" date="2016-10" db="EMBL/GenBank/DDBJ databases">
        <authorList>
            <person name="Varghese N."/>
            <person name="Submissions S."/>
        </authorList>
    </citation>
    <scope>NUCLEOTIDE SEQUENCE [LARGE SCALE GENOMIC DNA]</scope>
    <source>
        <strain evidence="2">CGMCC 4.6825</strain>
    </source>
</reference>
<evidence type="ECO:0000313" key="2">
    <source>
        <dbReference type="Proteomes" id="UP000182841"/>
    </source>
</evidence>